<dbReference type="Gene3D" id="3.40.50.300">
    <property type="entry name" value="P-loop containing nucleotide triphosphate hydrolases"/>
    <property type="match status" value="1"/>
</dbReference>
<evidence type="ECO:0000256" key="4">
    <source>
        <dbReference type="ARBA" id="ARBA00071824"/>
    </source>
</evidence>
<dbReference type="InterPro" id="IPR050678">
    <property type="entry name" value="DNA_Partitioning_ATPase"/>
</dbReference>
<comment type="similarity">
    <text evidence="1">Belongs to the ParA family.</text>
</comment>
<evidence type="ECO:0000313" key="7">
    <source>
        <dbReference type="Proteomes" id="UP000199584"/>
    </source>
</evidence>
<dbReference type="FunFam" id="3.40.50.300:FF:000285">
    <property type="entry name" value="Sporulation initiation inhibitor Soj"/>
    <property type="match status" value="1"/>
</dbReference>
<evidence type="ECO:0000256" key="3">
    <source>
        <dbReference type="ARBA" id="ARBA00062323"/>
    </source>
</evidence>
<accession>A0A1I6E454</accession>
<proteinExistence type="inferred from homology"/>
<dbReference type="PIRSF" id="PIRSF009320">
    <property type="entry name" value="Nuc_binding_HP_1000"/>
    <property type="match status" value="1"/>
</dbReference>
<dbReference type="RefSeq" id="WP_092485658.1">
    <property type="nucleotide sequence ID" value="NZ_FOYM01000025.1"/>
</dbReference>
<comment type="catalytic activity">
    <reaction evidence="2">
        <text>ATP + H2O = ADP + phosphate + H(+)</text>
        <dbReference type="Rhea" id="RHEA:13065"/>
        <dbReference type="ChEBI" id="CHEBI:15377"/>
        <dbReference type="ChEBI" id="CHEBI:15378"/>
        <dbReference type="ChEBI" id="CHEBI:30616"/>
        <dbReference type="ChEBI" id="CHEBI:43474"/>
        <dbReference type="ChEBI" id="CHEBI:456216"/>
    </reaction>
</comment>
<evidence type="ECO:0000259" key="5">
    <source>
        <dbReference type="Pfam" id="PF13614"/>
    </source>
</evidence>
<dbReference type="SUPFAM" id="SSF52540">
    <property type="entry name" value="P-loop containing nucleoside triphosphate hydrolases"/>
    <property type="match status" value="1"/>
</dbReference>
<dbReference type="Proteomes" id="UP000199584">
    <property type="component" value="Unassembled WGS sequence"/>
</dbReference>
<dbReference type="PANTHER" id="PTHR13696">
    <property type="entry name" value="P-LOOP CONTAINING NUCLEOSIDE TRIPHOSPHATE HYDROLASE"/>
    <property type="match status" value="1"/>
</dbReference>
<gene>
    <name evidence="6" type="ORF">SAMN05660706_12551</name>
</gene>
<dbReference type="InterPro" id="IPR027417">
    <property type="entry name" value="P-loop_NTPase"/>
</dbReference>
<dbReference type="OrthoDB" id="9791162at2"/>
<dbReference type="PANTHER" id="PTHR13696:SF99">
    <property type="entry name" value="COBYRINIC ACID AC-DIAMIDE SYNTHASE"/>
    <property type="match status" value="1"/>
</dbReference>
<protein>
    <recommendedName>
        <fullName evidence="4">Sporulation initiation inhibitor protein Soj</fullName>
    </recommendedName>
</protein>
<evidence type="ECO:0000313" key="6">
    <source>
        <dbReference type="EMBL" id="SFR12554.1"/>
    </source>
</evidence>
<dbReference type="STRING" id="39060.SAMN05660706_12551"/>
<name>A0A1I6E454_9FIRM</name>
<feature type="domain" description="AAA" evidence="5">
    <location>
        <begin position="1"/>
        <end position="176"/>
    </location>
</feature>
<evidence type="ECO:0000256" key="2">
    <source>
        <dbReference type="ARBA" id="ARBA00049360"/>
    </source>
</evidence>
<dbReference type="InterPro" id="IPR025669">
    <property type="entry name" value="AAA_dom"/>
</dbReference>
<dbReference type="CDD" id="cd02042">
    <property type="entry name" value="ParAB_family"/>
    <property type="match status" value="1"/>
</dbReference>
<evidence type="ECO:0000256" key="1">
    <source>
        <dbReference type="ARBA" id="ARBA00006976"/>
    </source>
</evidence>
<keyword evidence="7" id="KW-1185">Reference proteome</keyword>
<dbReference type="EMBL" id="FOYM01000025">
    <property type="protein sequence ID" value="SFR12554.1"/>
    <property type="molecule type" value="Genomic_DNA"/>
</dbReference>
<comment type="subunit">
    <text evidence="3">Dimerizes in the presence of ATP but not ADP; ATP-binding is required for double-stranded (ds)DNA-binding. Interacts with DnaA.</text>
</comment>
<dbReference type="AlphaFoldDB" id="A0A1I6E454"/>
<organism evidence="6 7">
    <name type="scientific">Desulfoscipio geothermicus DSM 3669</name>
    <dbReference type="NCBI Taxonomy" id="1121426"/>
    <lineage>
        <taxon>Bacteria</taxon>
        <taxon>Bacillati</taxon>
        <taxon>Bacillota</taxon>
        <taxon>Clostridia</taxon>
        <taxon>Eubacteriales</taxon>
        <taxon>Desulfallaceae</taxon>
        <taxon>Desulfoscipio</taxon>
    </lineage>
</organism>
<reference evidence="7" key="1">
    <citation type="submission" date="2016-10" db="EMBL/GenBank/DDBJ databases">
        <authorList>
            <person name="Varghese N."/>
            <person name="Submissions S."/>
        </authorList>
    </citation>
    <scope>NUCLEOTIDE SEQUENCE [LARGE SCALE GENOMIC DNA]</scope>
    <source>
        <strain evidence="7">DSM 3669</strain>
    </source>
</reference>
<dbReference type="Pfam" id="PF13614">
    <property type="entry name" value="AAA_31"/>
    <property type="match status" value="1"/>
</dbReference>
<sequence length="260" mass="28084">MKIIAISNQKGGTGKTTTAINLGASLATSGQKTLVVDLDPQANLTTGIGLPIAEDQLGAYELIMHESSLEEVITKTSVDGLDAVPSSIMLAGAEAKLLGEIGRESQLRSALSRPVIQEYDFVLIDTPPSLGVLMVNALAGADMVIIPSQPQAFALKGLGNLLEIIERVQSRINPNLVEWMVLPTMVDYRRKEDRVNLHKLKEQYAKHVFSSEIRINSKLIEAAARGRAVNLYDKQSTGAKGYLALAKELLTYTCKEVAAL</sequence>